<organism evidence="1">
    <name type="scientific">Candidatus Nitrotoga fabula</name>
    <dbReference type="NCBI Taxonomy" id="2182327"/>
    <lineage>
        <taxon>Bacteria</taxon>
        <taxon>Pseudomonadati</taxon>
        <taxon>Pseudomonadota</taxon>
        <taxon>Betaproteobacteria</taxon>
        <taxon>Nitrosomonadales</taxon>
        <taxon>Gallionellaceae</taxon>
        <taxon>Candidatus Nitrotoga</taxon>
    </lineage>
</organism>
<gene>
    <name evidence="1" type="ORF">NITFAB_1187</name>
</gene>
<reference evidence="1" key="1">
    <citation type="submission" date="2018-05" db="EMBL/GenBank/DDBJ databases">
        <authorList>
            <person name="Lanie J.A."/>
            <person name="Ng W.-L."/>
            <person name="Kazmierczak K.M."/>
            <person name="Andrzejewski T.M."/>
            <person name="Davidsen T.M."/>
            <person name="Wayne K.J."/>
            <person name="Tettelin H."/>
            <person name="Glass J.I."/>
            <person name="Rusch D."/>
            <person name="Podicherti R."/>
            <person name="Tsui H.-C.T."/>
            <person name="Winkler M.E."/>
        </authorList>
    </citation>
    <scope>NUCLEOTIDE SEQUENCE</scope>
    <source>
        <strain evidence="1">KNB</strain>
    </source>
</reference>
<protein>
    <submittedName>
        <fullName evidence="1">Uncharacterized protein</fullName>
    </submittedName>
</protein>
<dbReference type="AlphaFoldDB" id="A0A2X0QVR7"/>
<accession>A0A2X0QVR7</accession>
<evidence type="ECO:0000313" key="1">
    <source>
        <dbReference type="EMBL" id="SPS05597.1"/>
    </source>
</evidence>
<name>A0A2X0QVR7_9PROT</name>
<dbReference type="EMBL" id="LS423452">
    <property type="protein sequence ID" value="SPS05597.1"/>
    <property type="molecule type" value="Genomic_DNA"/>
</dbReference>
<proteinExistence type="predicted"/>
<sequence length="458" mass="49329">MRKFQSSTLLDAKLTSALNINNNAHDLATTSEHPLTTKAAADINDQAWNHLYGAIINGLGVSPKNFQLIYPFTTWDWPIAPIGYTSAAQWDFCSAVPQFSATGQYTSAGTAFNDSYGTMLNIVSAATTDAKLEAEIAQARNMLQLATNNYDMVYAQAQAAYLKETGGTNAPVFTEWLGGFGGRSWKAQLDSAWINVQAQQAVYNQLLSETTTPGLKDAQARLGNTDYYTKFQDPSLSTFPQVPSYSIAMDATTWLNKVKAGTGGSKGSVGFENSQSEYDYKNTWAGGSTSVGNFFWSVNIGGSWQRIDEFASDSSLKVVVNFEAWDQISIQAGRWYNGAFVSMIKDGPFIRGYSPHGEGDTKAVWGPNGIMSVQKVGMVVCYKPSFAISVSESTFKSFSEKWNISSGLRIGPFSFSGGGGSASSGWKADAASKTFIGTSTAETALIMGLNVNLINPAS</sequence>